<dbReference type="PANTHER" id="PTHR45947">
    <property type="entry name" value="SULFOQUINOVOSYL TRANSFERASE SQD2"/>
    <property type="match status" value="1"/>
</dbReference>
<evidence type="ECO:0000313" key="3">
    <source>
        <dbReference type="EMBL" id="MCW0482691.1"/>
    </source>
</evidence>
<dbReference type="Proteomes" id="UP001163821">
    <property type="component" value="Unassembled WGS sequence"/>
</dbReference>
<proteinExistence type="predicted"/>
<organism evidence="3 4">
    <name type="scientific">Gaoshiqia sediminis</name>
    <dbReference type="NCBI Taxonomy" id="2986998"/>
    <lineage>
        <taxon>Bacteria</taxon>
        <taxon>Pseudomonadati</taxon>
        <taxon>Bacteroidota</taxon>
        <taxon>Bacteroidia</taxon>
        <taxon>Marinilabiliales</taxon>
        <taxon>Prolixibacteraceae</taxon>
        <taxon>Gaoshiqia</taxon>
    </lineage>
</organism>
<evidence type="ECO:0000259" key="2">
    <source>
        <dbReference type="Pfam" id="PF13439"/>
    </source>
</evidence>
<dbReference type="Pfam" id="PF13439">
    <property type="entry name" value="Glyco_transf_4"/>
    <property type="match status" value="1"/>
</dbReference>
<evidence type="ECO:0000259" key="1">
    <source>
        <dbReference type="Pfam" id="PF00534"/>
    </source>
</evidence>
<dbReference type="GO" id="GO:0016757">
    <property type="term" value="F:glycosyltransferase activity"/>
    <property type="evidence" value="ECO:0007669"/>
    <property type="project" value="InterPro"/>
</dbReference>
<feature type="domain" description="Glycosyltransferase subfamily 4-like N-terminal" evidence="2">
    <location>
        <begin position="18"/>
        <end position="193"/>
    </location>
</feature>
<dbReference type="PANTHER" id="PTHR45947:SF3">
    <property type="entry name" value="SULFOQUINOVOSYL TRANSFERASE SQD2"/>
    <property type="match status" value="1"/>
</dbReference>
<dbReference type="AlphaFoldDB" id="A0AA41Y3B8"/>
<dbReference type="Pfam" id="PF00534">
    <property type="entry name" value="Glycos_transf_1"/>
    <property type="match status" value="1"/>
</dbReference>
<feature type="domain" description="Glycosyl transferase family 1" evidence="1">
    <location>
        <begin position="207"/>
        <end position="370"/>
    </location>
</feature>
<keyword evidence="4" id="KW-1185">Reference proteome</keyword>
<sequence>MKIGMILDEKYPPHPRVKNEAVNLIEGGHEVVLFCLDYTGEAESEIMDGFKVVRYKTGNIVRKFSALAYSIFIYRMVMQYKVKRFIREQKPDALHIHNIRIGKAVLKAIKGYNGKIILDLHENIPEIMKMYHHVTHFPGNVLIYPSRWKKWEKKLVHESDKIVVVTEEAKDDLMENYGVEASKILIVPNSVQPSFYLELDLKQQIIKRFESSFSLFYFGDTGIRRGLETAIRSLVKLRDAIPTIKLIIVGSSKSDPFLKKLTVDLGVSDYVAFEGFQDEALLQSYISASDICISPLLRNRHHDTTYANKIFQYMALGKPLIVSDCPAQKRIVKEADCGLVFEAGNVEDFSDKVLSLYNDKGSRSRLGHNGSVFIRDKYNQAIKSKELIEFYHSIS</sequence>
<dbReference type="InterPro" id="IPR028098">
    <property type="entry name" value="Glyco_trans_4-like_N"/>
</dbReference>
<dbReference type="EMBL" id="JAPAAF010000008">
    <property type="protein sequence ID" value="MCW0482691.1"/>
    <property type="molecule type" value="Genomic_DNA"/>
</dbReference>
<dbReference type="InterPro" id="IPR050194">
    <property type="entry name" value="Glycosyltransferase_grp1"/>
</dbReference>
<evidence type="ECO:0000313" key="4">
    <source>
        <dbReference type="Proteomes" id="UP001163821"/>
    </source>
</evidence>
<dbReference type="SUPFAM" id="SSF53756">
    <property type="entry name" value="UDP-Glycosyltransferase/glycogen phosphorylase"/>
    <property type="match status" value="1"/>
</dbReference>
<accession>A0AA41Y3B8</accession>
<dbReference type="Gene3D" id="3.40.50.2000">
    <property type="entry name" value="Glycogen Phosphorylase B"/>
    <property type="match status" value="2"/>
</dbReference>
<comment type="caution">
    <text evidence="3">The sequence shown here is derived from an EMBL/GenBank/DDBJ whole genome shotgun (WGS) entry which is preliminary data.</text>
</comment>
<name>A0AA41Y3B8_9BACT</name>
<dbReference type="InterPro" id="IPR001296">
    <property type="entry name" value="Glyco_trans_1"/>
</dbReference>
<gene>
    <name evidence="3" type="ORF">N2K84_08130</name>
</gene>
<dbReference type="CDD" id="cd03801">
    <property type="entry name" value="GT4_PimA-like"/>
    <property type="match status" value="1"/>
</dbReference>
<protein>
    <submittedName>
        <fullName evidence="3">Glycosyltransferase family 4 protein</fullName>
    </submittedName>
</protein>
<dbReference type="RefSeq" id="WP_282591296.1">
    <property type="nucleotide sequence ID" value="NZ_JAPAAF010000008.1"/>
</dbReference>
<reference evidence="3" key="1">
    <citation type="submission" date="2022-10" db="EMBL/GenBank/DDBJ databases">
        <title>Gaoshiqiia sediminis gen. nov., sp. nov., isolated from coastal sediment.</title>
        <authorList>
            <person name="Yu W.X."/>
            <person name="Mu D.S."/>
            <person name="Du J.Z."/>
            <person name="Liang Y.Q."/>
        </authorList>
    </citation>
    <scope>NUCLEOTIDE SEQUENCE</scope>
    <source>
        <strain evidence="3">A06</strain>
    </source>
</reference>